<keyword evidence="3 5" id="KW-1133">Transmembrane helix</keyword>
<dbReference type="InterPro" id="IPR011547">
    <property type="entry name" value="SLC26A/SulP_dom"/>
</dbReference>
<dbReference type="GO" id="GO:0016020">
    <property type="term" value="C:membrane"/>
    <property type="evidence" value="ECO:0007669"/>
    <property type="project" value="UniProtKB-SubCell"/>
</dbReference>
<proteinExistence type="predicted"/>
<dbReference type="PANTHER" id="PTHR43310:SF1">
    <property type="entry name" value="SULFATE TRANSPORTER YBAR-RELATED"/>
    <property type="match status" value="1"/>
</dbReference>
<dbReference type="EMBL" id="CAJNNV010002037">
    <property type="protein sequence ID" value="CAE8586394.1"/>
    <property type="molecule type" value="Genomic_DNA"/>
</dbReference>
<feature type="transmembrane region" description="Helical" evidence="5">
    <location>
        <begin position="119"/>
        <end position="140"/>
    </location>
</feature>
<evidence type="ECO:0000256" key="3">
    <source>
        <dbReference type="ARBA" id="ARBA00022989"/>
    </source>
</evidence>
<feature type="non-terminal residue" evidence="7">
    <location>
        <position position="188"/>
    </location>
</feature>
<evidence type="ECO:0000313" key="7">
    <source>
        <dbReference type="EMBL" id="CAE8586394.1"/>
    </source>
</evidence>
<dbReference type="Pfam" id="PF00916">
    <property type="entry name" value="Sulfate_transp"/>
    <property type="match status" value="1"/>
</dbReference>
<dbReference type="AlphaFoldDB" id="A0A813DFK7"/>
<organism evidence="7 8">
    <name type="scientific">Polarella glacialis</name>
    <name type="common">Dinoflagellate</name>
    <dbReference type="NCBI Taxonomy" id="89957"/>
    <lineage>
        <taxon>Eukaryota</taxon>
        <taxon>Sar</taxon>
        <taxon>Alveolata</taxon>
        <taxon>Dinophyceae</taxon>
        <taxon>Suessiales</taxon>
        <taxon>Suessiaceae</taxon>
        <taxon>Polarella</taxon>
    </lineage>
</organism>
<dbReference type="OrthoDB" id="409725at2759"/>
<evidence type="ECO:0000259" key="6">
    <source>
        <dbReference type="Pfam" id="PF00916"/>
    </source>
</evidence>
<gene>
    <name evidence="7" type="ORF">PGLA1383_LOCUS5268</name>
</gene>
<comment type="subcellular location">
    <subcellularLocation>
        <location evidence="1">Membrane</location>
        <topology evidence="1">Multi-pass membrane protein</topology>
    </subcellularLocation>
</comment>
<keyword evidence="4 5" id="KW-0472">Membrane</keyword>
<sequence>MTVDSAREDGWLYTPISSDTIFSLWSIPRSISWTTLSSNWPTMLLAVFTGPFLNNVGDLAVVEGVIADRAMGSSNFDAEVKVQGFSYFASALTMGYPSDFGNDDVMLHRVGGGKTRLSSILNCMILGAFVFISGPSLPLIPAIVSVIPKFVNGASMLLAGMEMLFEPILQGRKSLPAIEYGVIWAVVF</sequence>
<keyword evidence="8" id="KW-1185">Reference proteome</keyword>
<feature type="domain" description="SLC26A/SulP transporter" evidence="6">
    <location>
        <begin position="17"/>
        <end position="166"/>
    </location>
</feature>
<keyword evidence="2 5" id="KW-0812">Transmembrane</keyword>
<dbReference type="Proteomes" id="UP000654075">
    <property type="component" value="Unassembled WGS sequence"/>
</dbReference>
<evidence type="ECO:0000256" key="1">
    <source>
        <dbReference type="ARBA" id="ARBA00004141"/>
    </source>
</evidence>
<reference evidence="7" key="1">
    <citation type="submission" date="2021-02" db="EMBL/GenBank/DDBJ databases">
        <authorList>
            <person name="Dougan E. K."/>
            <person name="Rhodes N."/>
            <person name="Thang M."/>
            <person name="Chan C."/>
        </authorList>
    </citation>
    <scope>NUCLEOTIDE SEQUENCE</scope>
</reference>
<name>A0A813DFK7_POLGL</name>
<evidence type="ECO:0000256" key="5">
    <source>
        <dbReference type="SAM" id="Phobius"/>
    </source>
</evidence>
<comment type="caution">
    <text evidence="7">The sequence shown here is derived from an EMBL/GenBank/DDBJ whole genome shotgun (WGS) entry which is preliminary data.</text>
</comment>
<protein>
    <recommendedName>
        <fullName evidence="6">SLC26A/SulP transporter domain-containing protein</fullName>
    </recommendedName>
</protein>
<accession>A0A813DFK7</accession>
<evidence type="ECO:0000256" key="4">
    <source>
        <dbReference type="ARBA" id="ARBA00023136"/>
    </source>
</evidence>
<evidence type="ECO:0000256" key="2">
    <source>
        <dbReference type="ARBA" id="ARBA00022692"/>
    </source>
</evidence>
<dbReference type="PANTHER" id="PTHR43310">
    <property type="entry name" value="SULFATE TRANSPORTER YBAR-RELATED"/>
    <property type="match status" value="1"/>
</dbReference>
<dbReference type="InterPro" id="IPR052706">
    <property type="entry name" value="Membrane-Transporter-like"/>
</dbReference>
<evidence type="ECO:0000313" key="8">
    <source>
        <dbReference type="Proteomes" id="UP000654075"/>
    </source>
</evidence>